<dbReference type="Proteomes" id="UP000829398">
    <property type="component" value="Chromosome 2"/>
</dbReference>
<sequence length="428" mass="47421">MEYYRGDTWIQTSHRSQSRKREGIRTHAFEKAAVLLKLDPSVQDHFPRLQLSTEREKHSTLDSDGTNGKHSLKPIVHYHSWRVGILVFLLGNCLNFISFGYAAQSLLAALGSVQFVSNIAFSYFVFNKMVTVKVLVATAFIVLGNIFLVSFGNHQSPVYTPEQLAEKYSNITFLVYCLILIFIVAIYHYIYRKGENLLAVSGQDNRYWRMLLPFSYAIVSGAVGSFSVLFAKSLSNLLRLAMSNGYQLHSWFTYSMLLLFFSTAGFWVFDALRAMMFILGTASVFIGISLLAPDESKGGEVKDDSSLVSVMSSSISTEVDRLILPSEDAQSKEPRPFVQGMSMKISDMMAKAKTACSMSLGLGEDSINASAVLVMPMVSSKINGFRGNRLDRAKLFNVKNSGSDWSGISIDEEGAKLLETSAGLPPSP</sequence>
<proteinExistence type="predicted"/>
<reference evidence="2" key="1">
    <citation type="journal article" date="2023" name="Hortic. Res.">
        <title>A chromosome-level phased genome enabling allele-level studies in sweet orange: a case study on citrus Huanglongbing tolerance.</title>
        <authorList>
            <person name="Wu B."/>
            <person name="Yu Q."/>
            <person name="Deng Z."/>
            <person name="Duan Y."/>
            <person name="Luo F."/>
            <person name="Gmitter F. Jr."/>
        </authorList>
    </citation>
    <scope>NUCLEOTIDE SEQUENCE [LARGE SCALE GENOMIC DNA]</scope>
    <source>
        <strain evidence="2">cv. Valencia</strain>
    </source>
</reference>
<accession>A0ACB8N057</accession>
<protein>
    <submittedName>
        <fullName evidence="1">Magnesium transporter NIPA8</fullName>
    </submittedName>
</protein>
<name>A0ACB8N057_CITSI</name>
<evidence type="ECO:0000313" key="1">
    <source>
        <dbReference type="EMBL" id="KAH9791489.1"/>
    </source>
</evidence>
<organism evidence="1 2">
    <name type="scientific">Citrus sinensis</name>
    <name type="common">Sweet orange</name>
    <name type="synonym">Citrus aurantium var. sinensis</name>
    <dbReference type="NCBI Taxonomy" id="2711"/>
    <lineage>
        <taxon>Eukaryota</taxon>
        <taxon>Viridiplantae</taxon>
        <taxon>Streptophyta</taxon>
        <taxon>Embryophyta</taxon>
        <taxon>Tracheophyta</taxon>
        <taxon>Spermatophyta</taxon>
        <taxon>Magnoliopsida</taxon>
        <taxon>eudicotyledons</taxon>
        <taxon>Gunneridae</taxon>
        <taxon>Pentapetalae</taxon>
        <taxon>rosids</taxon>
        <taxon>malvids</taxon>
        <taxon>Sapindales</taxon>
        <taxon>Rutaceae</taxon>
        <taxon>Aurantioideae</taxon>
        <taxon>Citrus</taxon>
    </lineage>
</organism>
<evidence type="ECO:0000313" key="2">
    <source>
        <dbReference type="Proteomes" id="UP000829398"/>
    </source>
</evidence>
<comment type="caution">
    <text evidence="1">The sequence shown here is derived from an EMBL/GenBank/DDBJ whole genome shotgun (WGS) entry which is preliminary data.</text>
</comment>
<keyword evidence="2" id="KW-1185">Reference proteome</keyword>
<gene>
    <name evidence="1" type="ORF">KPL71_003784</name>
</gene>
<dbReference type="EMBL" id="CM039171">
    <property type="protein sequence ID" value="KAH9791489.1"/>
    <property type="molecule type" value="Genomic_DNA"/>
</dbReference>